<comment type="caution">
    <text evidence="1">The sequence shown here is derived from an EMBL/GenBank/DDBJ whole genome shotgun (WGS) entry which is preliminary data.</text>
</comment>
<gene>
    <name evidence="1" type="ORF">SLS59_003406</name>
</gene>
<dbReference type="Proteomes" id="UP001521222">
    <property type="component" value="Unassembled WGS sequence"/>
</dbReference>
<reference evidence="1 2" key="1">
    <citation type="submission" date="2024-02" db="EMBL/GenBank/DDBJ databases">
        <title>De novo assembly and annotation of 12 fungi associated with fruit tree decline syndrome in Ontario, Canada.</title>
        <authorList>
            <person name="Sulman M."/>
            <person name="Ellouze W."/>
            <person name="Ilyukhin E."/>
        </authorList>
    </citation>
    <scope>NUCLEOTIDE SEQUENCE [LARGE SCALE GENOMIC DNA]</scope>
    <source>
        <strain evidence="1 2">M97-236</strain>
    </source>
</reference>
<dbReference type="EMBL" id="JAKIXB020000009">
    <property type="protein sequence ID" value="KAL1605604.1"/>
    <property type="molecule type" value="Genomic_DNA"/>
</dbReference>
<organism evidence="1 2">
    <name type="scientific">Nothophoma quercina</name>
    <dbReference type="NCBI Taxonomy" id="749835"/>
    <lineage>
        <taxon>Eukaryota</taxon>
        <taxon>Fungi</taxon>
        <taxon>Dikarya</taxon>
        <taxon>Ascomycota</taxon>
        <taxon>Pezizomycotina</taxon>
        <taxon>Dothideomycetes</taxon>
        <taxon>Pleosporomycetidae</taxon>
        <taxon>Pleosporales</taxon>
        <taxon>Pleosporineae</taxon>
        <taxon>Didymellaceae</taxon>
        <taxon>Nothophoma</taxon>
    </lineage>
</organism>
<accession>A0ABR3RMF6</accession>
<protein>
    <submittedName>
        <fullName evidence="1">Uncharacterized protein</fullName>
    </submittedName>
</protein>
<evidence type="ECO:0000313" key="2">
    <source>
        <dbReference type="Proteomes" id="UP001521222"/>
    </source>
</evidence>
<name>A0ABR3RMF6_9PLEO</name>
<sequence length="159" mass="18501">MKKVIAAAPVEEVRSAISRGPFASERQVKYLLYYAWPHIDFEDADEVVDLHMPNLEALALQYVKDKEFWRGERKALRARRRKTREAKVMWRMQENNVSARAAKKDKKASGFEEMSLEMVGNETIDEEQGRQWKIAERALLASGNMEWDEAGKTLRQTEL</sequence>
<evidence type="ECO:0000313" key="1">
    <source>
        <dbReference type="EMBL" id="KAL1605604.1"/>
    </source>
</evidence>
<proteinExistence type="predicted"/>
<keyword evidence="2" id="KW-1185">Reference proteome</keyword>